<dbReference type="GO" id="GO:0003700">
    <property type="term" value="F:DNA-binding transcription factor activity"/>
    <property type="evidence" value="ECO:0007669"/>
    <property type="project" value="TreeGrafter"/>
</dbReference>
<dbReference type="CDD" id="cd00038">
    <property type="entry name" value="CAP_ED"/>
    <property type="match status" value="1"/>
</dbReference>
<dbReference type="SUPFAM" id="SSF46785">
    <property type="entry name" value="Winged helix' DNA-binding domain"/>
    <property type="match status" value="1"/>
</dbReference>
<evidence type="ECO:0000256" key="1">
    <source>
        <dbReference type="ARBA" id="ARBA00023015"/>
    </source>
</evidence>
<dbReference type="PANTHER" id="PTHR24567">
    <property type="entry name" value="CRP FAMILY TRANSCRIPTIONAL REGULATORY PROTEIN"/>
    <property type="match status" value="1"/>
</dbReference>
<dbReference type="GO" id="GO:0005829">
    <property type="term" value="C:cytosol"/>
    <property type="evidence" value="ECO:0007669"/>
    <property type="project" value="TreeGrafter"/>
</dbReference>
<evidence type="ECO:0000259" key="4">
    <source>
        <dbReference type="PROSITE" id="PS50042"/>
    </source>
</evidence>
<keyword evidence="2" id="KW-0238">DNA-binding</keyword>
<evidence type="ECO:0000259" key="5">
    <source>
        <dbReference type="PROSITE" id="PS51063"/>
    </source>
</evidence>
<dbReference type="Pfam" id="PF00027">
    <property type="entry name" value="cNMP_binding"/>
    <property type="match status" value="1"/>
</dbReference>
<feature type="domain" description="Cyclic nucleotide-binding" evidence="4">
    <location>
        <begin position="38"/>
        <end position="131"/>
    </location>
</feature>
<dbReference type="EMBL" id="JACIVA010000016">
    <property type="protein sequence ID" value="MBB1096519.1"/>
    <property type="molecule type" value="Genomic_DNA"/>
</dbReference>
<dbReference type="AlphaFoldDB" id="A0A7W3UJ91"/>
<dbReference type="InterPro" id="IPR036390">
    <property type="entry name" value="WH_DNA-bd_sf"/>
</dbReference>
<dbReference type="SMART" id="SM00100">
    <property type="entry name" value="cNMP"/>
    <property type="match status" value="1"/>
</dbReference>
<dbReference type="SUPFAM" id="SSF51206">
    <property type="entry name" value="cAMP-binding domain-like"/>
    <property type="match status" value="1"/>
</dbReference>
<dbReference type="PANTHER" id="PTHR24567:SF26">
    <property type="entry name" value="REGULATORY PROTEIN YEIL"/>
    <property type="match status" value="1"/>
</dbReference>
<protein>
    <submittedName>
        <fullName evidence="6">Crp/Fnr family transcriptional regulator</fullName>
    </submittedName>
</protein>
<dbReference type="InterPro" id="IPR018490">
    <property type="entry name" value="cNMP-bd_dom_sf"/>
</dbReference>
<dbReference type="GO" id="GO:0003677">
    <property type="term" value="F:DNA binding"/>
    <property type="evidence" value="ECO:0007669"/>
    <property type="project" value="UniProtKB-KW"/>
</dbReference>
<dbReference type="SMART" id="SM00419">
    <property type="entry name" value="HTH_CRP"/>
    <property type="match status" value="1"/>
</dbReference>
<gene>
    <name evidence="6" type="ORF">H5S09_00840</name>
</gene>
<proteinExistence type="predicted"/>
<dbReference type="Proteomes" id="UP000517106">
    <property type="component" value="Unassembled WGS sequence"/>
</dbReference>
<dbReference type="InterPro" id="IPR012318">
    <property type="entry name" value="HTH_CRP"/>
</dbReference>
<reference evidence="6 7" key="1">
    <citation type="submission" date="2020-07" db="EMBL/GenBank/DDBJ databases">
        <title>Description of Limosilactobacillus balticus sp. nov., Limosilactobacillus agrestis sp. nov., Limosilactobacillus albertensis sp. nov., Limosilactobacillus rudii sp. nov., Limosilactobacillus fastidiosus sp. nov., five novel Limosilactobacillus species isolated from the vertebrate gastrointestinal tract, and proposal of 6 subspecies of Limosilactobacillus reuteri adapted to the gastrointestinal tract of specific vertebrate hosts.</title>
        <authorList>
            <person name="Li F."/>
            <person name="Cheng C."/>
            <person name="Zheng J."/>
            <person name="Quevedo R.M."/>
            <person name="Li J."/>
            <person name="Roos S."/>
            <person name="Gaenzle M.G."/>
            <person name="Walter J."/>
        </authorList>
    </citation>
    <scope>NUCLEOTIDE SEQUENCE [LARGE SCALE GENOMIC DNA]</scope>
    <source>
        <strain evidence="6 7">STM2_1</strain>
    </source>
</reference>
<dbReference type="PRINTS" id="PR00034">
    <property type="entry name" value="HTHCRP"/>
</dbReference>
<accession>A0A7W3UJ91</accession>
<keyword evidence="7" id="KW-1185">Reference proteome</keyword>
<dbReference type="RefSeq" id="WP_182595140.1">
    <property type="nucleotide sequence ID" value="NZ_JACIVA010000016.1"/>
</dbReference>
<dbReference type="PROSITE" id="PS50042">
    <property type="entry name" value="CNMP_BINDING_3"/>
    <property type="match status" value="1"/>
</dbReference>
<evidence type="ECO:0000256" key="3">
    <source>
        <dbReference type="ARBA" id="ARBA00023163"/>
    </source>
</evidence>
<sequence>MAEELCVQLVPLFQKLDLEKQQQVEQLVHHQHTKMHELIITPDSQNQLVIIAHGSVKMYSLDSNGNEKVVRALSSGDFVGETWLLGINNQNYFIEAVEDSDICIINQADFLALLKNSPEITATLLKEQAERITSLRKQTQLLSIVNISTRITTYLSQLQQSQGKASIELPFALKDVASYLGTTPETLTRKLKLLEKQGKIEYHLRKIKIKDKL</sequence>
<dbReference type="Pfam" id="PF13545">
    <property type="entry name" value="HTH_Crp_2"/>
    <property type="match status" value="1"/>
</dbReference>
<dbReference type="Gene3D" id="2.60.120.10">
    <property type="entry name" value="Jelly Rolls"/>
    <property type="match status" value="1"/>
</dbReference>
<keyword evidence="3" id="KW-0804">Transcription</keyword>
<evidence type="ECO:0000313" key="7">
    <source>
        <dbReference type="Proteomes" id="UP000517106"/>
    </source>
</evidence>
<evidence type="ECO:0000256" key="2">
    <source>
        <dbReference type="ARBA" id="ARBA00023125"/>
    </source>
</evidence>
<feature type="domain" description="HTH crp-type" evidence="5">
    <location>
        <begin position="145"/>
        <end position="213"/>
    </location>
</feature>
<organism evidence="6 7">
    <name type="scientific">Limosilactobacillus rudii</name>
    <dbReference type="NCBI Taxonomy" id="2759755"/>
    <lineage>
        <taxon>Bacteria</taxon>
        <taxon>Bacillati</taxon>
        <taxon>Bacillota</taxon>
        <taxon>Bacilli</taxon>
        <taxon>Lactobacillales</taxon>
        <taxon>Lactobacillaceae</taxon>
        <taxon>Limosilactobacillus</taxon>
    </lineage>
</organism>
<name>A0A7W3UJ91_9LACO</name>
<dbReference type="InterPro" id="IPR000595">
    <property type="entry name" value="cNMP-bd_dom"/>
</dbReference>
<dbReference type="PROSITE" id="PS51063">
    <property type="entry name" value="HTH_CRP_2"/>
    <property type="match status" value="1"/>
</dbReference>
<keyword evidence="1" id="KW-0805">Transcription regulation</keyword>
<comment type="caution">
    <text evidence="6">The sequence shown here is derived from an EMBL/GenBank/DDBJ whole genome shotgun (WGS) entry which is preliminary data.</text>
</comment>
<evidence type="ECO:0000313" key="6">
    <source>
        <dbReference type="EMBL" id="MBB1096519.1"/>
    </source>
</evidence>
<dbReference type="InterPro" id="IPR014710">
    <property type="entry name" value="RmlC-like_jellyroll"/>
</dbReference>
<dbReference type="InterPro" id="IPR050397">
    <property type="entry name" value="Env_Response_Regulators"/>
</dbReference>